<dbReference type="InterPro" id="IPR036318">
    <property type="entry name" value="FAD-bd_PCMH-like_sf"/>
</dbReference>
<comment type="similarity">
    <text evidence="19">Belongs to the MurB family.</text>
</comment>
<feature type="active site" evidence="19">
    <location>
        <position position="164"/>
    </location>
</feature>
<feature type="active site" evidence="19">
    <location>
        <position position="334"/>
    </location>
</feature>
<dbReference type="GO" id="GO:0008360">
    <property type="term" value="P:regulation of cell shape"/>
    <property type="evidence" value="ECO:0007669"/>
    <property type="project" value="UniProtKB-KW"/>
</dbReference>
<dbReference type="AlphaFoldDB" id="A0A931E923"/>
<evidence type="ECO:0000256" key="13">
    <source>
        <dbReference type="ARBA" id="ARBA00022984"/>
    </source>
</evidence>
<dbReference type="Gene3D" id="3.90.78.10">
    <property type="entry name" value="UDP-N-acetylenolpyruvoylglucosamine reductase, C-terminal domain"/>
    <property type="match status" value="1"/>
</dbReference>
<comment type="function">
    <text evidence="2 19">Cell wall formation.</text>
</comment>
<dbReference type="InterPro" id="IPR016169">
    <property type="entry name" value="FAD-bd_PCMH_sub2"/>
</dbReference>
<reference evidence="21" key="1">
    <citation type="submission" date="2020-11" db="EMBL/GenBank/DDBJ databases">
        <title>Bacterial whole genome sequence for Panacibacter sp. DH6.</title>
        <authorList>
            <person name="Le V."/>
            <person name="Ko S."/>
            <person name="Ahn C.-Y."/>
            <person name="Oh H.-M."/>
        </authorList>
    </citation>
    <scope>NUCLEOTIDE SEQUENCE</scope>
    <source>
        <strain evidence="21">DH6</strain>
    </source>
</reference>
<dbReference type="InterPro" id="IPR016166">
    <property type="entry name" value="FAD-bd_PCMH"/>
</dbReference>
<keyword evidence="12 19" id="KW-0133">Cell shape</keyword>
<feature type="domain" description="FAD-binding PCMH-type" evidence="20">
    <location>
        <begin position="16"/>
        <end position="188"/>
    </location>
</feature>
<name>A0A931E923_9BACT</name>
<dbReference type="GO" id="GO:0005829">
    <property type="term" value="C:cytosol"/>
    <property type="evidence" value="ECO:0007669"/>
    <property type="project" value="TreeGrafter"/>
</dbReference>
<evidence type="ECO:0000256" key="8">
    <source>
        <dbReference type="ARBA" id="ARBA00022618"/>
    </source>
</evidence>
<keyword evidence="15 19" id="KW-0131">Cell cycle</keyword>
<evidence type="ECO:0000256" key="18">
    <source>
        <dbReference type="ARBA" id="ARBA00048914"/>
    </source>
</evidence>
<keyword evidence="10 19" id="KW-0274">FAD</keyword>
<dbReference type="Proteomes" id="UP000628448">
    <property type="component" value="Unassembled WGS sequence"/>
</dbReference>
<comment type="pathway">
    <text evidence="4 19">Cell wall biogenesis; peptidoglycan biosynthesis.</text>
</comment>
<comment type="subcellular location">
    <subcellularLocation>
        <location evidence="3 19">Cytoplasm</location>
    </subcellularLocation>
</comment>
<keyword evidence="8 19" id="KW-0132">Cell division</keyword>
<evidence type="ECO:0000313" key="22">
    <source>
        <dbReference type="Proteomes" id="UP000628448"/>
    </source>
</evidence>
<dbReference type="Pfam" id="PF02873">
    <property type="entry name" value="MurB_C"/>
    <property type="match status" value="1"/>
</dbReference>
<keyword evidence="9 19" id="KW-0285">Flavoprotein</keyword>
<dbReference type="InterPro" id="IPR036635">
    <property type="entry name" value="MurB_C_sf"/>
</dbReference>
<dbReference type="NCBIfam" id="NF000755">
    <property type="entry name" value="PRK00046.1"/>
    <property type="match status" value="1"/>
</dbReference>
<dbReference type="NCBIfam" id="TIGR00179">
    <property type="entry name" value="murB"/>
    <property type="match status" value="1"/>
</dbReference>
<evidence type="ECO:0000256" key="6">
    <source>
        <dbReference type="ARBA" id="ARBA00015188"/>
    </source>
</evidence>
<keyword evidence="7 19" id="KW-0963">Cytoplasm</keyword>
<dbReference type="GO" id="GO:0008762">
    <property type="term" value="F:UDP-N-acetylmuramate dehydrogenase activity"/>
    <property type="evidence" value="ECO:0007669"/>
    <property type="project" value="UniProtKB-UniRule"/>
</dbReference>
<dbReference type="PANTHER" id="PTHR21071:SF4">
    <property type="entry name" value="UDP-N-ACETYLENOLPYRUVOYLGLUCOSAMINE REDUCTASE"/>
    <property type="match status" value="1"/>
</dbReference>
<dbReference type="InterPro" id="IPR011601">
    <property type="entry name" value="MurB_C"/>
</dbReference>
<keyword evidence="13 19" id="KW-0573">Peptidoglycan synthesis</keyword>
<dbReference type="Gene3D" id="3.30.43.10">
    <property type="entry name" value="Uridine Diphospho-n-acetylenolpyruvylglucosamine Reductase, domain 2"/>
    <property type="match status" value="1"/>
</dbReference>
<evidence type="ECO:0000256" key="5">
    <source>
        <dbReference type="ARBA" id="ARBA00012518"/>
    </source>
</evidence>
<evidence type="ECO:0000256" key="15">
    <source>
        <dbReference type="ARBA" id="ARBA00023306"/>
    </source>
</evidence>
<proteinExistence type="inferred from homology"/>
<evidence type="ECO:0000256" key="14">
    <source>
        <dbReference type="ARBA" id="ARBA00023002"/>
    </source>
</evidence>
<dbReference type="InterPro" id="IPR016167">
    <property type="entry name" value="FAD-bd_PCMH_sub1"/>
</dbReference>
<evidence type="ECO:0000256" key="11">
    <source>
        <dbReference type="ARBA" id="ARBA00022857"/>
    </source>
</evidence>
<sequence length="339" mass="37673">MQIQENIALKPFNTFGITATARYFSTFTAVDELQSIIDAKQVQHTQRMVLGGGSNVLFTKDFDGLILKNELKGIELVHEDNDWYYVKAQAGENWHSFVLHCIAHNYAGVENLSLIPGNVGASPMQNIGAYGVEIKDVFHELEAYNLHDREVVHFSPGDCAFGYRESVFKRKYKDQFVILNVTFRLRKKPVFNTSYGAIEQELEKMHVQSLSIQAISSAVINIRSSKLPDPKEIGNAGSFFKNPTVPNEQFTALQQAFPAIVGYAFGAHDTKLAAGWLIEQCGWKGYREGDAGCHAKQALVLVNYGNATGGEIYDLSSKIVASVKERFGVGLEREVNIIA</sequence>
<protein>
    <recommendedName>
        <fullName evidence="6 19">UDP-N-acetylenolpyruvoylglucosamine reductase</fullName>
        <ecNumber evidence="5 19">1.3.1.98</ecNumber>
    </recommendedName>
    <alternativeName>
        <fullName evidence="17 19">UDP-N-acetylmuramate dehydrogenase</fullName>
    </alternativeName>
</protein>
<dbReference type="NCBIfam" id="NF010478">
    <property type="entry name" value="PRK13903.1"/>
    <property type="match status" value="1"/>
</dbReference>
<dbReference type="SUPFAM" id="SSF56194">
    <property type="entry name" value="Uridine diphospho-N-Acetylenolpyruvylglucosamine reductase, MurB, C-terminal domain"/>
    <property type="match status" value="1"/>
</dbReference>
<accession>A0A931E923</accession>
<keyword evidence="22" id="KW-1185">Reference proteome</keyword>
<evidence type="ECO:0000313" key="21">
    <source>
        <dbReference type="EMBL" id="MBG9377389.1"/>
    </source>
</evidence>
<dbReference type="EC" id="1.3.1.98" evidence="5 19"/>
<dbReference type="GO" id="GO:0071949">
    <property type="term" value="F:FAD binding"/>
    <property type="evidence" value="ECO:0007669"/>
    <property type="project" value="InterPro"/>
</dbReference>
<evidence type="ECO:0000256" key="12">
    <source>
        <dbReference type="ARBA" id="ARBA00022960"/>
    </source>
</evidence>
<comment type="catalytic activity">
    <reaction evidence="18 19">
        <text>UDP-N-acetyl-alpha-D-muramate + NADP(+) = UDP-N-acetyl-3-O-(1-carboxyvinyl)-alpha-D-glucosamine + NADPH + H(+)</text>
        <dbReference type="Rhea" id="RHEA:12248"/>
        <dbReference type="ChEBI" id="CHEBI:15378"/>
        <dbReference type="ChEBI" id="CHEBI:57783"/>
        <dbReference type="ChEBI" id="CHEBI:58349"/>
        <dbReference type="ChEBI" id="CHEBI:68483"/>
        <dbReference type="ChEBI" id="CHEBI:70757"/>
        <dbReference type="EC" id="1.3.1.98"/>
    </reaction>
</comment>
<dbReference type="InterPro" id="IPR006094">
    <property type="entry name" value="Oxid_FAD_bind_N"/>
</dbReference>
<evidence type="ECO:0000256" key="19">
    <source>
        <dbReference type="HAMAP-Rule" id="MF_00037"/>
    </source>
</evidence>
<dbReference type="InterPro" id="IPR003170">
    <property type="entry name" value="MurB"/>
</dbReference>
<keyword evidence="14 19" id="KW-0560">Oxidoreductase</keyword>
<dbReference type="PROSITE" id="PS51387">
    <property type="entry name" value="FAD_PCMH"/>
    <property type="match status" value="1"/>
</dbReference>
<keyword evidence="16 19" id="KW-0961">Cell wall biogenesis/degradation</keyword>
<dbReference type="PANTHER" id="PTHR21071">
    <property type="entry name" value="UDP-N-ACETYLENOLPYRUVOYLGLUCOSAMINE REDUCTASE"/>
    <property type="match status" value="1"/>
</dbReference>
<comment type="cofactor">
    <cofactor evidence="1 19">
        <name>FAD</name>
        <dbReference type="ChEBI" id="CHEBI:57692"/>
    </cofactor>
</comment>
<gene>
    <name evidence="19 21" type="primary">murB</name>
    <name evidence="21" type="ORF">I5907_14190</name>
</gene>
<keyword evidence="11 19" id="KW-0521">NADP</keyword>
<feature type="active site" description="Proton donor" evidence="19">
    <location>
        <position position="238"/>
    </location>
</feature>
<evidence type="ECO:0000256" key="2">
    <source>
        <dbReference type="ARBA" id="ARBA00003921"/>
    </source>
</evidence>
<evidence type="ECO:0000256" key="16">
    <source>
        <dbReference type="ARBA" id="ARBA00023316"/>
    </source>
</evidence>
<comment type="caution">
    <text evidence="21">The sequence shown here is derived from an EMBL/GenBank/DDBJ whole genome shotgun (WGS) entry which is preliminary data.</text>
</comment>
<evidence type="ECO:0000256" key="9">
    <source>
        <dbReference type="ARBA" id="ARBA00022630"/>
    </source>
</evidence>
<organism evidence="21 22">
    <name type="scientific">Panacibacter microcysteis</name>
    <dbReference type="NCBI Taxonomy" id="2793269"/>
    <lineage>
        <taxon>Bacteria</taxon>
        <taxon>Pseudomonadati</taxon>
        <taxon>Bacteroidota</taxon>
        <taxon>Chitinophagia</taxon>
        <taxon>Chitinophagales</taxon>
        <taxon>Chitinophagaceae</taxon>
        <taxon>Panacibacter</taxon>
    </lineage>
</organism>
<dbReference type="EMBL" id="JADWYR010000002">
    <property type="protein sequence ID" value="MBG9377389.1"/>
    <property type="molecule type" value="Genomic_DNA"/>
</dbReference>
<dbReference type="GO" id="GO:0051301">
    <property type="term" value="P:cell division"/>
    <property type="evidence" value="ECO:0007669"/>
    <property type="project" value="UniProtKB-KW"/>
</dbReference>
<evidence type="ECO:0000256" key="4">
    <source>
        <dbReference type="ARBA" id="ARBA00004752"/>
    </source>
</evidence>
<dbReference type="GO" id="GO:0009252">
    <property type="term" value="P:peptidoglycan biosynthetic process"/>
    <property type="evidence" value="ECO:0007669"/>
    <property type="project" value="UniProtKB-UniRule"/>
</dbReference>
<evidence type="ECO:0000256" key="3">
    <source>
        <dbReference type="ARBA" id="ARBA00004496"/>
    </source>
</evidence>
<evidence type="ECO:0000256" key="7">
    <source>
        <dbReference type="ARBA" id="ARBA00022490"/>
    </source>
</evidence>
<dbReference type="SUPFAM" id="SSF56176">
    <property type="entry name" value="FAD-binding/transporter-associated domain-like"/>
    <property type="match status" value="1"/>
</dbReference>
<evidence type="ECO:0000259" key="20">
    <source>
        <dbReference type="PROSITE" id="PS51387"/>
    </source>
</evidence>
<evidence type="ECO:0000256" key="17">
    <source>
        <dbReference type="ARBA" id="ARBA00031026"/>
    </source>
</evidence>
<dbReference type="Pfam" id="PF01565">
    <property type="entry name" value="FAD_binding_4"/>
    <property type="match status" value="1"/>
</dbReference>
<dbReference type="GO" id="GO:0071555">
    <property type="term" value="P:cell wall organization"/>
    <property type="evidence" value="ECO:0007669"/>
    <property type="project" value="UniProtKB-KW"/>
</dbReference>
<evidence type="ECO:0000256" key="10">
    <source>
        <dbReference type="ARBA" id="ARBA00022827"/>
    </source>
</evidence>
<dbReference type="Gene3D" id="3.30.465.10">
    <property type="match status" value="1"/>
</dbReference>
<dbReference type="HAMAP" id="MF_00037">
    <property type="entry name" value="MurB"/>
    <property type="match status" value="1"/>
</dbReference>
<evidence type="ECO:0000256" key="1">
    <source>
        <dbReference type="ARBA" id="ARBA00001974"/>
    </source>
</evidence>